<protein>
    <recommendedName>
        <fullName evidence="7">Leucine-rich repeat protein</fullName>
    </recommendedName>
</protein>
<keyword evidence="6" id="KW-1185">Reference proteome</keyword>
<sequence>MSVLYNHRHLYELHPTRTRNFGVQAAALPSIQQLNLDHNHLRTLECPFVGLGDVGAVQVVNDVAQRCAIPLPLRSETSATQVTRSSPAATAATSLEEEGSGLRDLTSLTQLFVSYNQLRALRGLCGVAHTLTTLIATHNHLTSLDGMQSCQHLTYIDLSHNAIESLRGLPQTCAAPLTASTKAVVAAAPWPSLPAAVHADPSSEVSLIEEAAGTSSIAFSCLTSVEEAARHSANTSTPVRFYEDTPATVASVAGAFSVLEGGVAAAAVPSQVSPRHPAAEREGVVLILAHNRLRSRALTALLSAAVQRKSSGGGPLPLRPWSTALTTLDLSHNYIEDVDNIRRLLAHVPWPIAPATGTSSPPTALDSVLPHTEGNNSSVVCVPVLSRLRRLDVSDNPCLINGSLAKSIAAALPSSSAPATLVGTATDHASLTNHPARRDTVKPSDAVRASRAVAVSPVACRLRYTSHALSSAMRSSAAVLHAAALDNLSSTHTAMEAVLRALADDWWDTPLLGRTAAGAATPEQLFTLFAPSEIHHVVAAALDRQRTERAVLLYGGEVTVLAAALQQHGAPLGPVLCVPTANPVDRAGRYLSSASTAAGRSQDSHQARRAASVRRGAAVPPTAAVFLTPPPKWGHETSTSTVFLQTSLLGGGSPLPRAPESPLGHQGGVSSSTLSADRLTLGRSHNIGRQRSSAEREHGSDVASTSTLETSTVGYRLYRAHGQGAPQSSSAPHVVPELVRDDAVNGAAIKDGVYDGEEQGEGASGAATPVRTESSVGTARASTEAPTSRSCPQTRRTDSAVALQLYKSEVEVLRRRHRELQRQTRDQACVLQRHLGMTRALKEQAAAAQKERDEAHAELTMAQNEIRRLQAEVRALNSTRGSLL</sequence>
<proteinExistence type="predicted"/>
<dbReference type="PANTHER" id="PTHR15454:SF56">
    <property type="entry name" value="PROTEIN PHOSPHATASE 1 REGULATORY SUBUNIT 7-RELATED"/>
    <property type="match status" value="1"/>
</dbReference>
<evidence type="ECO:0000256" key="2">
    <source>
        <dbReference type="ARBA" id="ARBA00022737"/>
    </source>
</evidence>
<feature type="compositionally biased region" description="Polar residues" evidence="4">
    <location>
        <begin position="771"/>
        <end position="794"/>
    </location>
</feature>
<feature type="region of interest" description="Disordered" evidence="4">
    <location>
        <begin position="593"/>
        <end position="616"/>
    </location>
</feature>
<evidence type="ECO:0000256" key="4">
    <source>
        <dbReference type="SAM" id="MobiDB-lite"/>
    </source>
</evidence>
<dbReference type="SMART" id="SM00365">
    <property type="entry name" value="LRR_SD22"/>
    <property type="match status" value="3"/>
</dbReference>
<dbReference type="InterPro" id="IPR001611">
    <property type="entry name" value="Leu-rich_rpt"/>
</dbReference>
<evidence type="ECO:0000256" key="3">
    <source>
        <dbReference type="SAM" id="Coils"/>
    </source>
</evidence>
<keyword evidence="3" id="KW-0175">Coiled coil</keyword>
<dbReference type="AlphaFoldDB" id="A0A0N1I133"/>
<feature type="coiled-coil region" evidence="3">
    <location>
        <begin position="803"/>
        <end position="879"/>
    </location>
</feature>
<feature type="region of interest" description="Disordered" evidence="4">
    <location>
        <begin position="646"/>
        <end position="708"/>
    </location>
</feature>
<dbReference type="InterPro" id="IPR032675">
    <property type="entry name" value="LRR_dom_sf"/>
</dbReference>
<evidence type="ECO:0000313" key="5">
    <source>
        <dbReference type="EMBL" id="KPI82901.1"/>
    </source>
</evidence>
<dbReference type="Gene3D" id="3.80.10.10">
    <property type="entry name" value="Ribonuclease Inhibitor"/>
    <property type="match status" value="2"/>
</dbReference>
<dbReference type="Pfam" id="PF12799">
    <property type="entry name" value="LRR_4"/>
    <property type="match status" value="1"/>
</dbReference>
<dbReference type="PROSITE" id="PS51450">
    <property type="entry name" value="LRR"/>
    <property type="match status" value="2"/>
</dbReference>
<keyword evidence="2" id="KW-0677">Repeat</keyword>
<evidence type="ECO:0008006" key="7">
    <source>
        <dbReference type="Google" id="ProtNLM"/>
    </source>
</evidence>
<evidence type="ECO:0000256" key="1">
    <source>
        <dbReference type="ARBA" id="ARBA00022614"/>
    </source>
</evidence>
<dbReference type="VEuPathDB" id="TriTrypDB:Lsey_0494_0030"/>
<dbReference type="SMART" id="SM00369">
    <property type="entry name" value="LRR_TYP"/>
    <property type="match status" value="4"/>
</dbReference>
<keyword evidence="1" id="KW-0433">Leucine-rich repeat</keyword>
<accession>A0A0N1I133</accession>
<dbReference type="SUPFAM" id="SSF52058">
    <property type="entry name" value="L domain-like"/>
    <property type="match status" value="1"/>
</dbReference>
<dbReference type="PANTHER" id="PTHR15454">
    <property type="entry name" value="NISCHARIN RELATED"/>
    <property type="match status" value="1"/>
</dbReference>
<dbReference type="InterPro" id="IPR025875">
    <property type="entry name" value="Leu-rich_rpt_4"/>
</dbReference>
<feature type="region of interest" description="Disordered" evidence="4">
    <location>
        <begin position="754"/>
        <end position="797"/>
    </location>
</feature>
<organism evidence="5 6">
    <name type="scientific">Leptomonas seymouri</name>
    <dbReference type="NCBI Taxonomy" id="5684"/>
    <lineage>
        <taxon>Eukaryota</taxon>
        <taxon>Discoba</taxon>
        <taxon>Euglenozoa</taxon>
        <taxon>Kinetoplastea</taxon>
        <taxon>Metakinetoplastina</taxon>
        <taxon>Trypanosomatida</taxon>
        <taxon>Trypanosomatidae</taxon>
        <taxon>Leishmaniinae</taxon>
        <taxon>Leptomonas</taxon>
    </lineage>
</organism>
<dbReference type="OMA" id="WCTALTH"/>
<dbReference type="InterPro" id="IPR003591">
    <property type="entry name" value="Leu-rich_rpt_typical-subtyp"/>
</dbReference>
<name>A0A0N1I133_LEPSE</name>
<gene>
    <name evidence="5" type="ORF">ABL78_8087</name>
</gene>
<evidence type="ECO:0000313" key="6">
    <source>
        <dbReference type="Proteomes" id="UP000038009"/>
    </source>
</evidence>
<dbReference type="Proteomes" id="UP000038009">
    <property type="component" value="Unassembled WGS sequence"/>
</dbReference>
<comment type="caution">
    <text evidence="5">The sequence shown here is derived from an EMBL/GenBank/DDBJ whole genome shotgun (WGS) entry which is preliminary data.</text>
</comment>
<dbReference type="EMBL" id="LJSK01000494">
    <property type="protein sequence ID" value="KPI82901.1"/>
    <property type="molecule type" value="Genomic_DNA"/>
</dbReference>
<dbReference type="GO" id="GO:0005737">
    <property type="term" value="C:cytoplasm"/>
    <property type="evidence" value="ECO:0007669"/>
    <property type="project" value="TreeGrafter"/>
</dbReference>
<dbReference type="OrthoDB" id="266138at2759"/>
<reference evidence="5 6" key="1">
    <citation type="journal article" date="2015" name="PLoS Pathog.">
        <title>Leptomonas seymouri: Adaptations to the Dixenous Life Cycle Analyzed by Genome Sequencing, Transcriptome Profiling and Co-infection with Leishmania donovani.</title>
        <authorList>
            <person name="Kraeva N."/>
            <person name="Butenko A."/>
            <person name="Hlavacova J."/>
            <person name="Kostygov A."/>
            <person name="Myskova J."/>
            <person name="Grybchuk D."/>
            <person name="Lestinova T."/>
            <person name="Votypka J."/>
            <person name="Volf P."/>
            <person name="Opperdoes F."/>
            <person name="Flegontov P."/>
            <person name="Lukes J."/>
            <person name="Yurchenko V."/>
        </authorList>
    </citation>
    <scope>NUCLEOTIDE SEQUENCE [LARGE SCALE GENOMIC DNA]</scope>
    <source>
        <strain evidence="5 6">ATCC 30220</strain>
    </source>
</reference>